<dbReference type="AlphaFoldDB" id="A0A6G1BYZ9"/>
<name>A0A6G1BYZ9_9ORYZ</name>
<proteinExistence type="predicted"/>
<evidence type="ECO:0000313" key="2">
    <source>
        <dbReference type="EMBL" id="KAF0893239.1"/>
    </source>
</evidence>
<feature type="compositionally biased region" description="Basic residues" evidence="1">
    <location>
        <begin position="85"/>
        <end position="99"/>
    </location>
</feature>
<reference evidence="2 3" key="1">
    <citation type="submission" date="2019-11" db="EMBL/GenBank/DDBJ databases">
        <title>Whole genome sequence of Oryza granulata.</title>
        <authorList>
            <person name="Li W."/>
        </authorList>
    </citation>
    <scope>NUCLEOTIDE SEQUENCE [LARGE SCALE GENOMIC DNA]</scope>
    <source>
        <strain evidence="3">cv. Menghai</strain>
        <tissue evidence="2">Leaf</tissue>
    </source>
</reference>
<evidence type="ECO:0000313" key="3">
    <source>
        <dbReference type="Proteomes" id="UP000479710"/>
    </source>
</evidence>
<keyword evidence="3" id="KW-1185">Reference proteome</keyword>
<gene>
    <name evidence="2" type="ORF">E2562_023492</name>
</gene>
<organism evidence="2 3">
    <name type="scientific">Oryza meyeriana var. granulata</name>
    <dbReference type="NCBI Taxonomy" id="110450"/>
    <lineage>
        <taxon>Eukaryota</taxon>
        <taxon>Viridiplantae</taxon>
        <taxon>Streptophyta</taxon>
        <taxon>Embryophyta</taxon>
        <taxon>Tracheophyta</taxon>
        <taxon>Spermatophyta</taxon>
        <taxon>Magnoliopsida</taxon>
        <taxon>Liliopsida</taxon>
        <taxon>Poales</taxon>
        <taxon>Poaceae</taxon>
        <taxon>BOP clade</taxon>
        <taxon>Oryzoideae</taxon>
        <taxon>Oryzeae</taxon>
        <taxon>Oryzinae</taxon>
        <taxon>Oryza</taxon>
        <taxon>Oryza meyeriana</taxon>
    </lineage>
</organism>
<sequence length="99" mass="10271">MAVVRLHKAAVAVVRLDQAAAPAACPKPPAACPNTAATPATHHNLAGAGRNPPASPARVVSTRRRHLWDDGRGGSWAGAEDRMKGKPGGRGRKLRGARD</sequence>
<dbReference type="Proteomes" id="UP000479710">
    <property type="component" value="Unassembled WGS sequence"/>
</dbReference>
<dbReference type="EMBL" id="SPHZ02000011">
    <property type="protein sequence ID" value="KAF0893239.1"/>
    <property type="molecule type" value="Genomic_DNA"/>
</dbReference>
<accession>A0A6G1BYZ9</accession>
<protein>
    <submittedName>
        <fullName evidence="2">Uncharacterized protein</fullName>
    </submittedName>
</protein>
<evidence type="ECO:0000256" key="1">
    <source>
        <dbReference type="SAM" id="MobiDB-lite"/>
    </source>
</evidence>
<comment type="caution">
    <text evidence="2">The sequence shown here is derived from an EMBL/GenBank/DDBJ whole genome shotgun (WGS) entry which is preliminary data.</text>
</comment>
<feature type="region of interest" description="Disordered" evidence="1">
    <location>
        <begin position="35"/>
        <end position="99"/>
    </location>
</feature>